<dbReference type="RefSeq" id="WP_232366993.1">
    <property type="nucleotide sequence ID" value="NZ_FWXY01000001.1"/>
</dbReference>
<evidence type="ECO:0000256" key="1">
    <source>
        <dbReference type="SAM" id="MobiDB-lite"/>
    </source>
</evidence>
<sequence>MNVQMSPNKNPYKGHVLPHTTKIENGITPPPTAALSGTKTPKEFLIKATTLIKMLVIVFLLMSGATPLLSDARADENVAILDADTNSVQLNLALQKLQLPDSIHTRFFTLADIRDTGEKAKEAKAFIDKAKVVFVNVMLSDLAQYMVTEKLMARKTVYGMSRGRDMDTLKQQGFIFDETMEGYYGNLCVYNIIQMVRMAVHRHVDDAITFAPARQKPHDIIYHPHAPDKFQQVKAFQAWYENRGDFNPKAPWMAMLFYASTLQQGQRTAVDEMILKMEHEGFNVMPCFGTLKTVFSRFLLPARPKLDMVLAFTMKFSSSINPEIHKAVNHLNVPIFNVIRPYGTTIEEWRNSDLGLTPFESTWALSVPECSGAIEPTVVAGKKQIWDETTGKRLYIYENIDETLSFLIARLKKLAILQKKPNPEKKVAILYYNHSQGKQNIGASYLNVFRSLQEMLGRMAKEGYRVDNVESLCETGIQKLIMATGRNIGSWAPGELDAMMASGHVETIPLATYEKWFKALPPDFQEKVTAQWGPPANCAIMVKDGQLIFPMVKLGNLVLLPEPARGYSDDPMKLYHDPTLYPHHQYIAAYQWLNHVFHADAMVHLGTHATYEWLPGKQTCLAPWDPPEIMVGDIPNIYPYIVDDVGEGIQAKRRGRAVIIDHLTPPMAQADLYNEYAELKVIMGKYELSHSMGSDTAGQYLIRLEEMARALGLLTDLGLEAFDHDAVEALDLYLHEMETNSLPHGLHTFGTAWSREAVKETLALIAHQNPNEDKGLIRQNLENSPVREMDNFIRALDGEYIPAGEGNDPVRNLAAIPTGKNFYGFSPARVPSRAAWEMGKKAAEALIRDRLKKDGTYPQKVGVVLWATETTRNEGVHESTILYLMGMEPVWDATGRVTDSRVIPGRVLSRPRIDVLINPSGLYRDMFPDKLLFLDKAVQKAMAQTDMENFLAKNKNRIKAALMESGLDEAGAEEQSRFRIFTENTGSYGNGVAEMAGNSGVWESDEEISRVYMNRTQFAVGQGKWSTPVKQALKENLRDVDITVHSRSSNVYGLIDTDDFFMYLGGMSLAVKNINGKAPDTRVTLNRQKNEVIVEDAARTIGREMRTRYLNPQWIGAMKKENYAGARQMSEFVENFWGWQVTVPDAVGQAQWQQINEVYVEDKYGRNVKAFLNEHNPWAYQSMTARMLEAVRKGYWQADKKVTSKLAVEYAVNAVEKGVACCDHTCNNPLLNQMVVNLISVPGVLSPEVVEQFKMAIEKMAKKSLEKQVAERKALQKALNADLAQSARPEAPSNKTNAQKEAVNPPAATMDNAVKSSDMEKPSHTGEEEPDTQSVEGYKMEEMKSQDTQTTVSSSGVQWFAAVFILVMMALFAWGIGRGKRG</sequence>
<accession>A0A1W1YTF4</accession>
<dbReference type="EMBL" id="FWXY01000001">
    <property type="protein sequence ID" value="SMC39393.1"/>
    <property type="molecule type" value="Genomic_DNA"/>
</dbReference>
<feature type="domain" description="CobN/magnesium chelatase" evidence="3">
    <location>
        <begin position="183"/>
        <end position="778"/>
    </location>
</feature>
<keyword evidence="2" id="KW-1133">Transmembrane helix</keyword>
<organism evidence="4 5">
    <name type="scientific">Desulfocicer vacuolatum DSM 3385</name>
    <dbReference type="NCBI Taxonomy" id="1121400"/>
    <lineage>
        <taxon>Bacteria</taxon>
        <taxon>Pseudomonadati</taxon>
        <taxon>Thermodesulfobacteriota</taxon>
        <taxon>Desulfobacteria</taxon>
        <taxon>Desulfobacterales</taxon>
        <taxon>Desulfobacteraceae</taxon>
        <taxon>Desulfocicer</taxon>
    </lineage>
</organism>
<dbReference type="Pfam" id="PF02514">
    <property type="entry name" value="CobN-Mg_chel"/>
    <property type="match status" value="1"/>
</dbReference>
<evidence type="ECO:0000256" key="2">
    <source>
        <dbReference type="SAM" id="Phobius"/>
    </source>
</evidence>
<feature type="region of interest" description="Disordered" evidence="1">
    <location>
        <begin position="1280"/>
        <end position="1311"/>
    </location>
</feature>
<dbReference type="Proteomes" id="UP000192418">
    <property type="component" value="Unassembled WGS sequence"/>
</dbReference>
<reference evidence="4 5" key="1">
    <citation type="submission" date="2017-04" db="EMBL/GenBank/DDBJ databases">
        <authorList>
            <person name="Afonso C.L."/>
            <person name="Miller P.J."/>
            <person name="Scott M.A."/>
            <person name="Spackman E."/>
            <person name="Goraichik I."/>
            <person name="Dimitrov K.M."/>
            <person name="Suarez D.L."/>
            <person name="Swayne D.E."/>
        </authorList>
    </citation>
    <scope>NUCLEOTIDE SEQUENCE [LARGE SCALE GENOMIC DNA]</scope>
    <source>
        <strain evidence="4 5">DSM 3385</strain>
    </source>
</reference>
<dbReference type="CDD" id="cd10150">
    <property type="entry name" value="CobN_like"/>
    <property type="match status" value="1"/>
</dbReference>
<name>A0A1W1YTF4_9BACT</name>
<feature type="region of interest" description="Disordered" evidence="1">
    <location>
        <begin position="1316"/>
        <end position="1335"/>
    </location>
</feature>
<keyword evidence="2" id="KW-0472">Membrane</keyword>
<dbReference type="PANTHER" id="PTHR44119:SF4">
    <property type="entry name" value="AEROBIC COBALTOCHELATASE SUBUNIT COBN"/>
    <property type="match status" value="1"/>
</dbReference>
<proteinExistence type="predicted"/>
<dbReference type="InterPro" id="IPR003672">
    <property type="entry name" value="CobN/Mg_chltase"/>
</dbReference>
<keyword evidence="2" id="KW-0812">Transmembrane</keyword>
<evidence type="ECO:0000313" key="5">
    <source>
        <dbReference type="Proteomes" id="UP000192418"/>
    </source>
</evidence>
<keyword evidence="5" id="KW-1185">Reference proteome</keyword>
<feature type="transmembrane region" description="Helical" evidence="2">
    <location>
        <begin position="51"/>
        <end position="69"/>
    </location>
</feature>
<protein>
    <submittedName>
        <fullName evidence="4">Cobaltochelatase CobN subunit</fullName>
    </submittedName>
</protein>
<dbReference type="PANTHER" id="PTHR44119">
    <property type="entry name" value="MAGNESIUM-CHELATASE SUBUNIT CHLH, CHLOROPLASTIC"/>
    <property type="match status" value="1"/>
</dbReference>
<gene>
    <name evidence="4" type="ORF">SAMN02746065_101351</name>
</gene>
<evidence type="ECO:0000313" key="4">
    <source>
        <dbReference type="EMBL" id="SMC39393.1"/>
    </source>
</evidence>
<feature type="transmembrane region" description="Helical" evidence="2">
    <location>
        <begin position="1359"/>
        <end position="1377"/>
    </location>
</feature>
<feature type="compositionally biased region" description="Basic and acidic residues" evidence="1">
    <location>
        <begin position="1317"/>
        <end position="1327"/>
    </location>
</feature>
<evidence type="ECO:0000259" key="3">
    <source>
        <dbReference type="Pfam" id="PF02514"/>
    </source>
</evidence>
<dbReference type="STRING" id="1121400.SAMN02746065_101351"/>